<dbReference type="Proteomes" id="UP000030012">
    <property type="component" value="Unassembled WGS sequence"/>
</dbReference>
<feature type="transmembrane region" description="Helical" evidence="1">
    <location>
        <begin position="52"/>
        <end position="72"/>
    </location>
</feature>
<feature type="transmembrane region" description="Helical" evidence="1">
    <location>
        <begin position="168"/>
        <end position="191"/>
    </location>
</feature>
<feature type="transmembrane region" description="Helical" evidence="1">
    <location>
        <begin position="132"/>
        <end position="156"/>
    </location>
</feature>
<evidence type="ECO:0000313" key="3">
    <source>
        <dbReference type="Proteomes" id="UP000030012"/>
    </source>
</evidence>
<feature type="transmembrane region" description="Helical" evidence="1">
    <location>
        <begin position="20"/>
        <end position="40"/>
    </location>
</feature>
<gene>
    <name evidence="2" type="ORF">Z968_11965</name>
</gene>
<keyword evidence="1" id="KW-0472">Membrane</keyword>
<accession>A0A0A0I0U3</accession>
<keyword evidence="1" id="KW-0812">Transmembrane</keyword>
<dbReference type="Pfam" id="PF12730">
    <property type="entry name" value="ABC2_membrane_4"/>
    <property type="match status" value="1"/>
</dbReference>
<dbReference type="RefSeq" id="WP_039256226.1">
    <property type="nucleotide sequence ID" value="NZ_JENJ01000079.1"/>
</dbReference>
<name>A0A0A0I0U3_CLONO</name>
<sequence length="258" mass="29092">MKILRLMKADFIKMKHTSFYWIHICVPIIGILIFLGYYSFSIAGSIGKVNGYLDGLSLVFPVVIGIVCSMVIEQELKAGKFKEMLSVEYGKGICLLSKVLVVLVMGFFSLSLAVGGFFIGFEYILKQNILPFKFYAVLTLLIFMAQIFIYLFHLWLSIKFGSGASIGMGIFESLFSALIITVLGDGIWQWIPCAWSIRFCNNFFIKKANSIDIFNKLADFNTGLSINAIGVRNCIIYTIILGILFGIWFNFFEGRKSE</sequence>
<comment type="caution">
    <text evidence="2">The sequence shown here is derived from an EMBL/GenBank/DDBJ whole genome shotgun (WGS) entry which is preliminary data.</text>
</comment>
<organism evidence="2 3">
    <name type="scientific">Clostridium novyi A str. 4552</name>
    <dbReference type="NCBI Taxonomy" id="1444289"/>
    <lineage>
        <taxon>Bacteria</taxon>
        <taxon>Bacillati</taxon>
        <taxon>Bacillota</taxon>
        <taxon>Clostridia</taxon>
        <taxon>Eubacteriales</taxon>
        <taxon>Clostridiaceae</taxon>
        <taxon>Clostridium</taxon>
    </lineage>
</organism>
<dbReference type="AlphaFoldDB" id="A0A0A0I0U3"/>
<keyword evidence="1" id="KW-1133">Transmembrane helix</keyword>
<dbReference type="CDD" id="cd21808">
    <property type="entry name" value="ABC-2_lan_permease_MutG"/>
    <property type="match status" value="1"/>
</dbReference>
<evidence type="ECO:0000313" key="2">
    <source>
        <dbReference type="EMBL" id="KGM94263.1"/>
    </source>
</evidence>
<feature type="transmembrane region" description="Helical" evidence="1">
    <location>
        <begin position="235"/>
        <end position="252"/>
    </location>
</feature>
<dbReference type="OrthoDB" id="1701852at2"/>
<dbReference type="EMBL" id="JENJ01000079">
    <property type="protein sequence ID" value="KGM94263.1"/>
    <property type="molecule type" value="Genomic_DNA"/>
</dbReference>
<dbReference type="NCBIfam" id="TIGR03733">
    <property type="entry name" value="lanti_perm_MutG"/>
    <property type="match status" value="1"/>
</dbReference>
<proteinExistence type="predicted"/>
<dbReference type="InterPro" id="IPR022294">
    <property type="entry name" value="ABC-transptr_permeasesu"/>
</dbReference>
<protein>
    <submittedName>
        <fullName evidence="2">Multidrug ABC transporter permease</fullName>
    </submittedName>
</protein>
<reference evidence="2 3" key="1">
    <citation type="submission" date="2014-01" db="EMBL/GenBank/DDBJ databases">
        <title>Plasmidome dynamics in the species complex Clostridium novyi sensu lato converts strains of independent lineages into distinctly different pathogens.</title>
        <authorList>
            <person name="Skarin H."/>
            <person name="Segerman B."/>
        </authorList>
    </citation>
    <scope>NUCLEOTIDE SEQUENCE [LARGE SCALE GENOMIC DNA]</scope>
    <source>
        <strain evidence="2 3">4552</strain>
    </source>
</reference>
<evidence type="ECO:0000256" key="1">
    <source>
        <dbReference type="SAM" id="Phobius"/>
    </source>
</evidence>
<feature type="transmembrane region" description="Helical" evidence="1">
    <location>
        <begin position="93"/>
        <end position="120"/>
    </location>
</feature>